<keyword evidence="1" id="KW-0175">Coiled coil</keyword>
<organism evidence="2">
    <name type="scientific">Tanacetum cinerariifolium</name>
    <name type="common">Dalmatian daisy</name>
    <name type="synonym">Chrysanthemum cinerariifolium</name>
    <dbReference type="NCBI Taxonomy" id="118510"/>
    <lineage>
        <taxon>Eukaryota</taxon>
        <taxon>Viridiplantae</taxon>
        <taxon>Streptophyta</taxon>
        <taxon>Embryophyta</taxon>
        <taxon>Tracheophyta</taxon>
        <taxon>Spermatophyta</taxon>
        <taxon>Magnoliopsida</taxon>
        <taxon>eudicotyledons</taxon>
        <taxon>Gunneridae</taxon>
        <taxon>Pentapetalae</taxon>
        <taxon>asterids</taxon>
        <taxon>campanulids</taxon>
        <taxon>Asterales</taxon>
        <taxon>Asteraceae</taxon>
        <taxon>Asteroideae</taxon>
        <taxon>Anthemideae</taxon>
        <taxon>Anthemidinae</taxon>
        <taxon>Tanacetum</taxon>
    </lineage>
</organism>
<gene>
    <name evidence="2" type="ORF">Tci_857984</name>
</gene>
<dbReference type="EMBL" id="BKCJ011102973">
    <property type="protein sequence ID" value="GFC86014.1"/>
    <property type="molecule type" value="Genomic_DNA"/>
</dbReference>
<feature type="non-terminal residue" evidence="2">
    <location>
        <position position="266"/>
    </location>
</feature>
<feature type="coiled-coil region" evidence="1">
    <location>
        <begin position="39"/>
        <end position="90"/>
    </location>
</feature>
<accession>A0A699RTL4</accession>
<evidence type="ECO:0000313" key="2">
    <source>
        <dbReference type="EMBL" id="GFC86014.1"/>
    </source>
</evidence>
<comment type="caution">
    <text evidence="2">The sequence shown here is derived from an EMBL/GenBank/DDBJ whole genome shotgun (WGS) entry which is preliminary data.</text>
</comment>
<evidence type="ECO:0000256" key="1">
    <source>
        <dbReference type="SAM" id="Coils"/>
    </source>
</evidence>
<reference evidence="2" key="1">
    <citation type="journal article" date="2019" name="Sci. Rep.">
        <title>Draft genome of Tanacetum cinerariifolium, the natural source of mosquito coil.</title>
        <authorList>
            <person name="Yamashiro T."/>
            <person name="Shiraishi A."/>
            <person name="Satake H."/>
            <person name="Nakayama K."/>
        </authorList>
    </citation>
    <scope>NUCLEOTIDE SEQUENCE</scope>
</reference>
<name>A0A699RTL4_TANCI</name>
<proteinExistence type="predicted"/>
<protein>
    <submittedName>
        <fullName evidence="2">Uncharacterized protein</fullName>
    </submittedName>
</protein>
<dbReference type="AlphaFoldDB" id="A0A699RTL4"/>
<feature type="non-terminal residue" evidence="2">
    <location>
        <position position="1"/>
    </location>
</feature>
<sequence>VGENSEQYQQLGFKIAGAQKALDDLVAKAAKPVLPPEPINVAANSLAGLRQQLIALKEQRETLDPTTKEAEQLNAQILELDTSIQQASGKIDAFGERIQKNVRKENFDTVNDAIQGLVGTMSAATIVFGDNSDAAAAQAKALQLMALAQNARAIAIGLDSAKDAAQIVLLKAKSLFIKEEAVLTAAAAVSTEAHAAVAGADAVAIEAQAAAAANNAEAQAAGTGATAANTVATEAQAVATEGATIAQRALNLALKLNPIGLVIIAV</sequence>